<name>A0A8D8RJ22_9HEMI</name>
<feature type="compositionally biased region" description="Polar residues" evidence="1">
    <location>
        <begin position="22"/>
        <end position="36"/>
    </location>
</feature>
<dbReference type="InterPro" id="IPR052792">
    <property type="entry name" value="Thioredoxin_dom-contain_11"/>
</dbReference>
<dbReference type="InterPro" id="IPR036249">
    <property type="entry name" value="Thioredoxin-like_sf"/>
</dbReference>
<organism evidence="2">
    <name type="scientific">Cacopsylla melanoneura</name>
    <dbReference type="NCBI Taxonomy" id="428564"/>
    <lineage>
        <taxon>Eukaryota</taxon>
        <taxon>Metazoa</taxon>
        <taxon>Ecdysozoa</taxon>
        <taxon>Arthropoda</taxon>
        <taxon>Hexapoda</taxon>
        <taxon>Insecta</taxon>
        <taxon>Pterygota</taxon>
        <taxon>Neoptera</taxon>
        <taxon>Paraneoptera</taxon>
        <taxon>Hemiptera</taxon>
        <taxon>Sternorrhyncha</taxon>
        <taxon>Psylloidea</taxon>
        <taxon>Psyllidae</taxon>
        <taxon>Psyllinae</taxon>
        <taxon>Cacopsylla</taxon>
    </lineage>
</organism>
<reference evidence="2" key="1">
    <citation type="submission" date="2021-05" db="EMBL/GenBank/DDBJ databases">
        <authorList>
            <person name="Alioto T."/>
            <person name="Alioto T."/>
            <person name="Gomez Garrido J."/>
        </authorList>
    </citation>
    <scope>NUCLEOTIDE SEQUENCE</scope>
</reference>
<dbReference type="Gene3D" id="3.40.30.10">
    <property type="entry name" value="Glutaredoxin"/>
    <property type="match status" value="3"/>
</dbReference>
<protein>
    <submittedName>
        <fullName evidence="2">Thioredoxin domain-containing protein 11</fullName>
    </submittedName>
</protein>
<dbReference type="PANTHER" id="PTHR46497">
    <property type="entry name" value="THIOREDOXIN DOMAIN-CONTAINING PROTEIN 11"/>
    <property type="match status" value="1"/>
</dbReference>
<evidence type="ECO:0000313" key="2">
    <source>
        <dbReference type="EMBL" id="CAG6652328.1"/>
    </source>
</evidence>
<accession>A0A8D8RJ22</accession>
<sequence length="952" mass="108738">MLMLLSENDLSDTQEDEIKTDTPGQESNRPGNQPSTSNKKILYWNTQSFLQTIMSKEFFCLILTLLVYYAMFVTSLTKINKVGPASLFFTNSSCVIDHYEGNLAVAMKHAFTSDVSMVLLYAPWDADSQLARHEFDMTCRFYSKQVKFLAVNCWHPGSSCRSHFSKLTRYPAILVYVQSSPEVQGIQYKGLLQADHMIHFLNNVLSPIQRVDSVATLSRVKANNDGLVVLCADLTTPLGSRLYKVFYSVSLKFLEYDVLREVKFLTVLNSQVPLYLTKQFPSLVLVNFNNSVDYKGNFTEDKIIGWILNSLGSKPIAWINLSGTKSLTLNYYLRNETSLVLFTPRNLLRNINIYYNLLKIIAADFHKNCATVSSSAAVEDKYQILINYLVVTNIIESANHKTLAETCEQLKLKIIEKIISKQKQLEVQREEEYLSLKTVKRKTFANETVDTDRLNADANGFGASYLVNVNKETGVLFPLNGANIANDELFNTSSPVTSTTFVPKMGIFTEGKPVDKYSIMNLLYENSKQMCKILRLANRILGMPDLSQVDASEQGKPSLSGELNGETGNHFADCVTNKSINFLSIDSKRYRYFLDNLNIDIDHYRDETLAIIVDVVNDNENIYLLDANITRDSLVLFVRDYLDDKLTRYRRSNDIVSESDRLGETVSDHSSNPSKKRVVSLNRQFDSIPITPLLSELTASNFYSLTHNSSSSILVFFYSKYCGLCPAYSHILYVFSFILSHVKELSFMRVDSDTNDLPYPFVPHALPSVLLFPANASQDSLVFDRGEPFTQTRLLAFLLRGIHDLELRMHIYLAVCLKANKAHAFSCLQGVHRMLHAYLLKSRLALARTYGSLRHAAGSSLTSTFRYNMKVKKYLVRIKYYKFVQHFIRNHFLAGRTSRSRRKVNHYVHYLYSVYTKCRNQIQRMNSVHGRLNRLLTSPQVESRQYRLKEEL</sequence>
<dbReference type="PANTHER" id="PTHR46497:SF1">
    <property type="entry name" value="THIOREDOXIN DOMAIN-CONTAINING PROTEIN 11"/>
    <property type="match status" value="1"/>
</dbReference>
<feature type="region of interest" description="Disordered" evidence="1">
    <location>
        <begin position="1"/>
        <end position="36"/>
    </location>
</feature>
<evidence type="ECO:0000256" key="1">
    <source>
        <dbReference type="SAM" id="MobiDB-lite"/>
    </source>
</evidence>
<dbReference type="AlphaFoldDB" id="A0A8D8RJ22"/>
<dbReference type="SUPFAM" id="SSF52833">
    <property type="entry name" value="Thioredoxin-like"/>
    <property type="match status" value="2"/>
</dbReference>
<dbReference type="EMBL" id="HBUF01170931">
    <property type="protein sequence ID" value="CAG6652328.1"/>
    <property type="molecule type" value="Transcribed_RNA"/>
</dbReference>
<proteinExistence type="predicted"/>